<feature type="transmembrane region" description="Helical" evidence="1">
    <location>
        <begin position="58"/>
        <end position="75"/>
    </location>
</feature>
<proteinExistence type="predicted"/>
<accession>A0A1T4YFD7</accession>
<evidence type="ECO:0008006" key="4">
    <source>
        <dbReference type="Google" id="ProtNLM"/>
    </source>
</evidence>
<keyword evidence="1" id="KW-0812">Transmembrane</keyword>
<evidence type="ECO:0000313" key="2">
    <source>
        <dbReference type="EMBL" id="SKB00484.1"/>
    </source>
</evidence>
<dbReference type="Proteomes" id="UP000190774">
    <property type="component" value="Unassembled WGS sequence"/>
</dbReference>
<dbReference type="RefSeq" id="WP_078814339.1">
    <property type="nucleotide sequence ID" value="NZ_FUYE01000010.1"/>
</dbReference>
<reference evidence="3" key="1">
    <citation type="submission" date="2017-02" db="EMBL/GenBank/DDBJ databases">
        <authorList>
            <person name="Varghese N."/>
            <person name="Submissions S."/>
        </authorList>
    </citation>
    <scope>NUCLEOTIDE SEQUENCE [LARGE SCALE GENOMIC DNA]</scope>
    <source>
        <strain evidence="3">ATCC 700200</strain>
    </source>
</reference>
<dbReference type="EMBL" id="FUYE01000010">
    <property type="protein sequence ID" value="SKB00484.1"/>
    <property type="molecule type" value="Genomic_DNA"/>
</dbReference>
<name>A0A1T4YFD7_9BACT</name>
<keyword evidence="1" id="KW-0472">Membrane</keyword>
<keyword evidence="3" id="KW-1185">Reference proteome</keyword>
<keyword evidence="1" id="KW-1133">Transmembrane helix</keyword>
<dbReference type="AlphaFoldDB" id="A0A1T4YFD7"/>
<protein>
    <recommendedName>
        <fullName evidence="4">YcxB-like protein</fullName>
    </recommendedName>
</protein>
<sequence length="174" mass="19462">MHWREPIETIQARERFWNQPRITAPIMLAVTALGAFGGALLGTLAIRVLTGGWHWPTAPLLGTIFGGFFGLAVSYPQRLQVSTQEIELRSDDFSVRDETQERQLRYDQLRGYSLMESLSDGHRLRLLVLYPQSGRALSIGLPESVTDAQIHAYLSDHAPFVTIIDDEALQCPAS</sequence>
<evidence type="ECO:0000256" key="1">
    <source>
        <dbReference type="SAM" id="Phobius"/>
    </source>
</evidence>
<organism evidence="2 3">
    <name type="scientific">Prosthecobacter debontii</name>
    <dbReference type="NCBI Taxonomy" id="48467"/>
    <lineage>
        <taxon>Bacteria</taxon>
        <taxon>Pseudomonadati</taxon>
        <taxon>Verrucomicrobiota</taxon>
        <taxon>Verrucomicrobiia</taxon>
        <taxon>Verrucomicrobiales</taxon>
        <taxon>Verrucomicrobiaceae</taxon>
        <taxon>Prosthecobacter</taxon>
    </lineage>
</organism>
<feature type="transmembrane region" description="Helical" evidence="1">
    <location>
        <begin position="21"/>
        <end position="46"/>
    </location>
</feature>
<dbReference type="STRING" id="48467.SAMN02745166_03151"/>
<evidence type="ECO:0000313" key="3">
    <source>
        <dbReference type="Proteomes" id="UP000190774"/>
    </source>
</evidence>
<gene>
    <name evidence="2" type="ORF">SAMN02745166_03151</name>
</gene>